<protein>
    <recommendedName>
        <fullName evidence="2">HECT-type E3 ubiquitin transferase</fullName>
        <ecNumber evidence="2">2.3.2.26</ecNumber>
    </recommendedName>
</protein>
<proteinExistence type="predicted"/>
<dbReference type="PROSITE" id="PS50237">
    <property type="entry name" value="HECT"/>
    <property type="match status" value="2"/>
</dbReference>
<feature type="active site" description="Glycyl thioester intermediate" evidence="5">
    <location>
        <position position="673"/>
    </location>
</feature>
<dbReference type="PANTHER" id="PTHR45700:SF2">
    <property type="entry name" value="UBIQUITIN-PROTEIN LIGASE E3C"/>
    <property type="match status" value="1"/>
</dbReference>
<evidence type="ECO:0000256" key="1">
    <source>
        <dbReference type="ARBA" id="ARBA00000885"/>
    </source>
</evidence>
<dbReference type="EMBL" id="JAKCXM010000023">
    <property type="protein sequence ID" value="KAJ0407214.1"/>
    <property type="molecule type" value="Genomic_DNA"/>
</dbReference>
<dbReference type="FunFam" id="3.30.2160.10:FF:000002">
    <property type="entry name" value="Putative Ubiquitin-protein ligase E3C"/>
    <property type="match status" value="1"/>
</dbReference>
<dbReference type="SMART" id="SM00119">
    <property type="entry name" value="HECTc"/>
    <property type="match status" value="1"/>
</dbReference>
<comment type="caution">
    <text evidence="5">Lacks conserved residue(s) required for the propagation of feature annotation.</text>
</comment>
<evidence type="ECO:0000256" key="6">
    <source>
        <dbReference type="SAM" id="MobiDB-lite"/>
    </source>
</evidence>
<keyword evidence="9" id="KW-1185">Reference proteome</keyword>
<comment type="caution">
    <text evidence="8">The sequence shown here is derived from an EMBL/GenBank/DDBJ whole genome shotgun (WGS) entry which is preliminary data.</text>
</comment>
<dbReference type="GO" id="GO:0000209">
    <property type="term" value="P:protein polyubiquitination"/>
    <property type="evidence" value="ECO:0007669"/>
    <property type="project" value="InterPro"/>
</dbReference>
<dbReference type="Gene3D" id="3.30.2410.10">
    <property type="entry name" value="Hect, E3 ligase catalytic domain"/>
    <property type="match status" value="1"/>
</dbReference>
<evidence type="ECO:0000313" key="9">
    <source>
        <dbReference type="Proteomes" id="UP001209570"/>
    </source>
</evidence>
<keyword evidence="4 5" id="KW-0833">Ubl conjugation pathway</keyword>
<dbReference type="PANTHER" id="PTHR45700">
    <property type="entry name" value="UBIQUITIN-PROTEIN LIGASE E3C"/>
    <property type="match status" value="1"/>
</dbReference>
<feature type="domain" description="HECT" evidence="7">
    <location>
        <begin position="426"/>
        <end position="656"/>
    </location>
</feature>
<sequence>MFIGDKELRSRGSARRDDRERVLEKAREQREERALQRERDTAVRRLQPLARAWLQRRAALAAATEDLDAKLNDITRLKAVLQRPRIPLPWEALFGLLRLVLFSFRAQREDVRRLDAVAQLIADTIEATQQQEQNETAILTSPERRWQLLRFVELCLQEVRADDARRVLRLTARWPSVRQHFRSSQLQFFTPRERTYFSMASLSLPEHVRRVLLHVQESNPSSSSASLAEVVLLAADASVEMDALTTAFVAQVLSVPLLFDLVGSDIKQRIADSPDLWKRILSVIQSKSLSLPHSPCLVKERFLHRLCFQLLQFDSTLLRQPLNASRPMPCHPLAPTRADHQDVDDYLKVRLNTNSLIDEVLVGTPRANKLIASIPFVVPFSERVKLFQRLVQADKAAHQGDGMPAFRVRIRRAAILEDGLSKLNVIRGDLKKKINVVFVNAAGTDEVGIDAGGLFKEFWLDLASLAFDLEYGLFLTTPGDQLLYPNPHAASSHFTRESDYLTLFQFVGRILGKALYEGIVVQPKFAHFFLSKLLHSHNHLNELPSLDPEIYKNLQFLKSYEGDVEDLGLTFTLVQDAFGAQEEIELVPNGASVPVTSQNKTRYIHLVAHYYLNTQIREQSAAFRAGLADLIDVRWLQLFNEPELQVLISGKGGDIDKITIRNDEELLPSSSTCFNTLKLPTYSNARTLRAKLLLAISSGAGFEMS</sequence>
<comment type="catalytic activity">
    <reaction evidence="1">
        <text>S-ubiquitinyl-[E2 ubiquitin-conjugating enzyme]-L-cysteine + [acceptor protein]-L-lysine = [E2 ubiquitin-conjugating enzyme]-L-cysteine + N(6)-ubiquitinyl-[acceptor protein]-L-lysine.</text>
        <dbReference type="EC" id="2.3.2.26"/>
    </reaction>
</comment>
<name>A0AAD5LNK2_PYTIN</name>
<dbReference type="InterPro" id="IPR044611">
    <property type="entry name" value="E3A/B/C-like"/>
</dbReference>
<dbReference type="EC" id="2.3.2.26" evidence="2"/>
<evidence type="ECO:0000259" key="7">
    <source>
        <dbReference type="PROSITE" id="PS50237"/>
    </source>
</evidence>
<feature type="domain" description="HECT" evidence="7">
    <location>
        <begin position="662"/>
        <end position="705"/>
    </location>
</feature>
<evidence type="ECO:0000256" key="4">
    <source>
        <dbReference type="ARBA" id="ARBA00022786"/>
    </source>
</evidence>
<dbReference type="SUPFAM" id="SSF56204">
    <property type="entry name" value="Hect, E3 ligase catalytic domain"/>
    <property type="match status" value="1"/>
</dbReference>
<keyword evidence="3" id="KW-0808">Transferase</keyword>
<dbReference type="GO" id="GO:0006511">
    <property type="term" value="P:ubiquitin-dependent protein catabolic process"/>
    <property type="evidence" value="ECO:0007669"/>
    <property type="project" value="TreeGrafter"/>
</dbReference>
<dbReference type="Gene3D" id="3.90.1750.10">
    <property type="entry name" value="Hect, E3 ligase catalytic domains"/>
    <property type="match status" value="1"/>
</dbReference>
<dbReference type="AlphaFoldDB" id="A0AAD5LNK2"/>
<dbReference type="Proteomes" id="UP001209570">
    <property type="component" value="Unassembled WGS sequence"/>
</dbReference>
<accession>A0AAD5LNK2</accession>
<dbReference type="Pfam" id="PF00632">
    <property type="entry name" value="HECT"/>
    <property type="match status" value="2"/>
</dbReference>
<organism evidence="8 9">
    <name type="scientific">Pythium insidiosum</name>
    <name type="common">Pythiosis disease agent</name>
    <dbReference type="NCBI Taxonomy" id="114742"/>
    <lineage>
        <taxon>Eukaryota</taxon>
        <taxon>Sar</taxon>
        <taxon>Stramenopiles</taxon>
        <taxon>Oomycota</taxon>
        <taxon>Peronosporomycetes</taxon>
        <taxon>Pythiales</taxon>
        <taxon>Pythiaceae</taxon>
        <taxon>Pythium</taxon>
    </lineage>
</organism>
<gene>
    <name evidence="8" type="ORF">P43SY_007989</name>
</gene>
<dbReference type="Gene3D" id="3.30.2160.10">
    <property type="entry name" value="Hect, E3 ligase catalytic domain"/>
    <property type="match status" value="1"/>
</dbReference>
<dbReference type="InterPro" id="IPR035983">
    <property type="entry name" value="Hect_E3_ubiquitin_ligase"/>
</dbReference>
<evidence type="ECO:0000256" key="2">
    <source>
        <dbReference type="ARBA" id="ARBA00012485"/>
    </source>
</evidence>
<reference evidence="8" key="1">
    <citation type="submission" date="2021-12" db="EMBL/GenBank/DDBJ databases">
        <title>Prjna785345.</title>
        <authorList>
            <person name="Rujirawat T."/>
            <person name="Krajaejun T."/>
        </authorList>
    </citation>
    <scope>NUCLEOTIDE SEQUENCE</scope>
    <source>
        <strain evidence="8">Pi057C3</strain>
    </source>
</reference>
<evidence type="ECO:0000256" key="3">
    <source>
        <dbReference type="ARBA" id="ARBA00022679"/>
    </source>
</evidence>
<feature type="region of interest" description="Disordered" evidence="6">
    <location>
        <begin position="1"/>
        <end position="23"/>
    </location>
</feature>
<dbReference type="InterPro" id="IPR000569">
    <property type="entry name" value="HECT_dom"/>
</dbReference>
<evidence type="ECO:0000256" key="5">
    <source>
        <dbReference type="PROSITE-ProRule" id="PRU00104"/>
    </source>
</evidence>
<dbReference type="GO" id="GO:0061630">
    <property type="term" value="F:ubiquitin protein ligase activity"/>
    <property type="evidence" value="ECO:0007669"/>
    <property type="project" value="UniProtKB-EC"/>
</dbReference>
<evidence type="ECO:0000313" key="8">
    <source>
        <dbReference type="EMBL" id="KAJ0407214.1"/>
    </source>
</evidence>